<dbReference type="Pfam" id="PF22725">
    <property type="entry name" value="GFO_IDH_MocA_C3"/>
    <property type="match status" value="1"/>
</dbReference>
<dbReference type="SUPFAM" id="SSF51735">
    <property type="entry name" value="NAD(P)-binding Rossmann-fold domains"/>
    <property type="match status" value="1"/>
</dbReference>
<dbReference type="InterPro" id="IPR036291">
    <property type="entry name" value="NAD(P)-bd_dom_sf"/>
</dbReference>
<name>A8V9E5_9BURK</name>
<dbReference type="EMBL" id="EU165545">
    <property type="protein sequence ID" value="ABW22840.1"/>
    <property type="molecule type" value="Genomic_DNA"/>
</dbReference>
<dbReference type="InterPro" id="IPR051450">
    <property type="entry name" value="Gfo/Idh/MocA_Oxidoreductases"/>
</dbReference>
<dbReference type="Gene3D" id="3.40.50.720">
    <property type="entry name" value="NAD(P)-binding Rossmann-like Domain"/>
    <property type="match status" value="1"/>
</dbReference>
<evidence type="ECO:0000259" key="2">
    <source>
        <dbReference type="Pfam" id="PF22725"/>
    </source>
</evidence>
<dbReference type="PANTHER" id="PTHR43377">
    <property type="entry name" value="BILIVERDIN REDUCTASE A"/>
    <property type="match status" value="1"/>
</dbReference>
<protein>
    <submittedName>
        <fullName evidence="3">Oxidoreductase-like protein</fullName>
    </submittedName>
</protein>
<reference evidence="3" key="1">
    <citation type="submission" date="2007-09" db="EMBL/GenBank/DDBJ databases">
        <title>Molecular and genetic characterization of the aromatic catabolism in Burkholderia sp. NCIMB 10467.</title>
        <authorList>
            <person name="Luo S."/>
            <person name="Zhou N.-Y."/>
        </authorList>
    </citation>
    <scope>NUCLEOTIDE SEQUENCE</scope>
    <source>
        <strain evidence="3">NCIMB 10467</strain>
    </source>
</reference>
<dbReference type="Pfam" id="PF01408">
    <property type="entry name" value="GFO_IDH_MocA"/>
    <property type="match status" value="1"/>
</dbReference>
<evidence type="ECO:0000259" key="1">
    <source>
        <dbReference type="Pfam" id="PF01408"/>
    </source>
</evidence>
<proteinExistence type="predicted"/>
<dbReference type="InterPro" id="IPR055170">
    <property type="entry name" value="GFO_IDH_MocA-like_dom"/>
</dbReference>
<dbReference type="InterPro" id="IPR000683">
    <property type="entry name" value="Gfo/Idh/MocA-like_OxRdtase_N"/>
</dbReference>
<dbReference type="GO" id="GO:0000166">
    <property type="term" value="F:nucleotide binding"/>
    <property type="evidence" value="ECO:0007669"/>
    <property type="project" value="InterPro"/>
</dbReference>
<dbReference type="Gene3D" id="3.30.360.10">
    <property type="entry name" value="Dihydrodipicolinate Reductase, domain 2"/>
    <property type="match status" value="1"/>
</dbReference>
<feature type="domain" description="GFO/IDH/MocA-like oxidoreductase" evidence="2">
    <location>
        <begin position="130"/>
        <end position="236"/>
    </location>
</feature>
<dbReference type="AlphaFoldDB" id="A8V9E5"/>
<organism evidence="3">
    <name type="scientific">Burkholderia sp. NCIMB 10467</name>
    <dbReference type="NCBI Taxonomy" id="476209"/>
    <lineage>
        <taxon>Bacteria</taxon>
        <taxon>Pseudomonadati</taxon>
        <taxon>Pseudomonadota</taxon>
        <taxon>Betaproteobacteria</taxon>
        <taxon>Burkholderiales</taxon>
        <taxon>Burkholderiaceae</taxon>
        <taxon>Burkholderia</taxon>
    </lineage>
</organism>
<dbReference type="SUPFAM" id="SSF55347">
    <property type="entry name" value="Glyceraldehyde-3-phosphate dehydrogenase-like, C-terminal domain"/>
    <property type="match status" value="1"/>
</dbReference>
<sequence length="344" mass="37916">MKRRTRLAVVGTGVIGRLHVETALRDGKCDVVAISDPSPESEEFACRRGLRWFGDYKHLLDDSHVDGVIIATPNPAHVDIALDCSDRKIPVLVEKPIADAVSDAARLVSASLEHKVPVLVGHHRRHNVVVRRAKELISDGCIGEPIAVSGLYAFFKPDAYFEARWRRERGGGPVLINLTHEVDMLRFLVGEIEQVQAMTSNAHRGFEVEDTATVLLRFSSGAIGTLTVSDCVASPWAWDLAAGEAAQFGRTNVNTHFLTGSEGSIALPRLDVWNYRSGKGWYEEMTVERTNLHHADPFEEQIRHFCAVVNREEMPLCSAEDALKTLAVTHAVHEAARTGCTVSI</sequence>
<dbReference type="PANTHER" id="PTHR43377:SF8">
    <property type="entry name" value="BLR3664 PROTEIN"/>
    <property type="match status" value="1"/>
</dbReference>
<accession>A8V9E5</accession>
<feature type="domain" description="Gfo/Idh/MocA-like oxidoreductase N-terminal" evidence="1">
    <location>
        <begin position="6"/>
        <end position="122"/>
    </location>
</feature>
<evidence type="ECO:0000313" key="3">
    <source>
        <dbReference type="EMBL" id="ABW22840.1"/>
    </source>
</evidence>